<dbReference type="EMBL" id="FOCG01000001">
    <property type="protein sequence ID" value="SEM85576.1"/>
    <property type="molecule type" value="Genomic_DNA"/>
</dbReference>
<dbReference type="OrthoDB" id="9807885at2"/>
<reference evidence="8 9" key="1">
    <citation type="submission" date="2016-10" db="EMBL/GenBank/DDBJ databases">
        <authorList>
            <person name="de Groot N.N."/>
        </authorList>
    </citation>
    <scope>NUCLEOTIDE SEQUENCE [LARGE SCALE GENOMIC DNA]</scope>
    <source>
        <strain evidence="8 9">CGMCC 1.5070</strain>
    </source>
</reference>
<keyword evidence="4 8" id="KW-0808">Transferase</keyword>
<gene>
    <name evidence="8" type="ORF">SAMN05216180_2062</name>
</gene>
<comment type="similarity">
    <text evidence="7">Belongs to the class-III pyridoxal-phosphate-dependent aminotransferase family.</text>
</comment>
<dbReference type="STRING" id="474960.SAMN05216180_2062"/>
<dbReference type="NCBIfam" id="NF002325">
    <property type="entry name" value="PRK01278.1"/>
    <property type="match status" value="1"/>
</dbReference>
<sequence length="393" mass="42283">MDFNKLQQMDTEYIAGTYARFPVAMAEGKGALCRGIDGKEYIDFTSGIGVNSLGFCDDDWVSAVSKQAGTICHMSNLYYTLPDVKLAKKLCERTGCKKVFFANSGAEANEGIIKAARKYSADKYGEGRNEIITLVNSFHGRTITTLSATGQEVFHKNFAPFTEGFVHAAANDIDDLKAKVSDKICGILIEMIQGEGGVIPLQKAFVDAVASICAERDILLMVDEVQTGMGRTGTLLACEQFGLKPDLVSLAKGLGGGLPIGAVLLFDKCKNTFGYGDHGTTFGGNPIVCAGANVVLDKLTAPLLAEVRRKSKFIFDAVGKMPHVKSVSGLGLMIGVEFDTLAGKDVVNKCLDEGIIFLTAKAKLRMLPPLVITDEQIQKGLDILNDILTNWED</sequence>
<dbReference type="InterPro" id="IPR049704">
    <property type="entry name" value="Aminotrans_3_PPA_site"/>
</dbReference>
<evidence type="ECO:0000256" key="3">
    <source>
        <dbReference type="ARBA" id="ARBA00022605"/>
    </source>
</evidence>
<comment type="cofactor">
    <cofactor evidence="1">
        <name>pyridoxal 5'-phosphate</name>
        <dbReference type="ChEBI" id="CHEBI:597326"/>
    </cofactor>
</comment>
<dbReference type="AlphaFoldDB" id="A0A1H8BS29"/>
<dbReference type="NCBIfam" id="TIGR00707">
    <property type="entry name" value="argD"/>
    <property type="match status" value="1"/>
</dbReference>
<evidence type="ECO:0000256" key="6">
    <source>
        <dbReference type="ARBA" id="ARBA00029440"/>
    </source>
</evidence>
<dbReference type="PROSITE" id="PS00600">
    <property type="entry name" value="AA_TRANSFER_CLASS_3"/>
    <property type="match status" value="1"/>
</dbReference>
<dbReference type="CDD" id="cd00610">
    <property type="entry name" value="OAT_like"/>
    <property type="match status" value="1"/>
</dbReference>
<keyword evidence="5 7" id="KW-0663">Pyridoxal phosphate</keyword>
<dbReference type="RefSeq" id="WP_092754240.1">
    <property type="nucleotide sequence ID" value="NZ_FOCG01000001.1"/>
</dbReference>
<dbReference type="InterPro" id="IPR015424">
    <property type="entry name" value="PyrdxlP-dep_Trfase"/>
</dbReference>
<dbReference type="PIRSF" id="PIRSF000521">
    <property type="entry name" value="Transaminase_4ab_Lys_Orn"/>
    <property type="match status" value="1"/>
</dbReference>
<dbReference type="PANTHER" id="PTHR11986">
    <property type="entry name" value="AMINOTRANSFERASE CLASS III"/>
    <property type="match status" value="1"/>
</dbReference>
<dbReference type="GO" id="GO:0006526">
    <property type="term" value="P:L-arginine biosynthetic process"/>
    <property type="evidence" value="ECO:0007669"/>
    <property type="project" value="UniProtKB-ARBA"/>
</dbReference>
<dbReference type="InterPro" id="IPR005814">
    <property type="entry name" value="Aminotrans_3"/>
</dbReference>
<dbReference type="InterPro" id="IPR050103">
    <property type="entry name" value="Class-III_PLP-dep_AT"/>
</dbReference>
<proteinExistence type="inferred from homology"/>
<dbReference type="SUPFAM" id="SSF53383">
    <property type="entry name" value="PLP-dependent transferases"/>
    <property type="match status" value="1"/>
</dbReference>
<keyword evidence="9" id="KW-1185">Reference proteome</keyword>
<protein>
    <submittedName>
        <fullName evidence="8">Acetylornithine/N-succinyldiaminopimelate aminotransferase</fullName>
    </submittedName>
</protein>
<evidence type="ECO:0000256" key="1">
    <source>
        <dbReference type="ARBA" id="ARBA00001933"/>
    </source>
</evidence>
<evidence type="ECO:0000256" key="2">
    <source>
        <dbReference type="ARBA" id="ARBA00022576"/>
    </source>
</evidence>
<dbReference type="PANTHER" id="PTHR11986:SF79">
    <property type="entry name" value="ACETYLORNITHINE AMINOTRANSFERASE, MITOCHONDRIAL"/>
    <property type="match status" value="1"/>
</dbReference>
<dbReference type="InterPro" id="IPR015422">
    <property type="entry name" value="PyrdxlP-dep_Trfase_small"/>
</dbReference>
<dbReference type="Proteomes" id="UP000199158">
    <property type="component" value="Unassembled WGS sequence"/>
</dbReference>
<evidence type="ECO:0000256" key="7">
    <source>
        <dbReference type="RuleBase" id="RU003560"/>
    </source>
</evidence>
<dbReference type="InterPro" id="IPR015421">
    <property type="entry name" value="PyrdxlP-dep_Trfase_major"/>
</dbReference>
<dbReference type="Gene3D" id="3.90.1150.10">
    <property type="entry name" value="Aspartate Aminotransferase, domain 1"/>
    <property type="match status" value="1"/>
</dbReference>
<evidence type="ECO:0000313" key="9">
    <source>
        <dbReference type="Proteomes" id="UP000199158"/>
    </source>
</evidence>
<accession>A0A1H8BS29</accession>
<dbReference type="Pfam" id="PF00202">
    <property type="entry name" value="Aminotran_3"/>
    <property type="match status" value="1"/>
</dbReference>
<organism evidence="8 9">
    <name type="scientific">Hydrogenoanaerobacterium saccharovorans</name>
    <dbReference type="NCBI Taxonomy" id="474960"/>
    <lineage>
        <taxon>Bacteria</taxon>
        <taxon>Bacillati</taxon>
        <taxon>Bacillota</taxon>
        <taxon>Clostridia</taxon>
        <taxon>Eubacteriales</taxon>
        <taxon>Oscillospiraceae</taxon>
        <taxon>Hydrogenoanaerobacterium</taxon>
    </lineage>
</organism>
<keyword evidence="2 8" id="KW-0032">Aminotransferase</keyword>
<keyword evidence="3" id="KW-0028">Amino-acid biosynthesis</keyword>
<evidence type="ECO:0000256" key="5">
    <source>
        <dbReference type="ARBA" id="ARBA00022898"/>
    </source>
</evidence>
<name>A0A1H8BS29_9FIRM</name>
<evidence type="ECO:0000256" key="4">
    <source>
        <dbReference type="ARBA" id="ARBA00022679"/>
    </source>
</evidence>
<dbReference type="FunFam" id="3.40.640.10:FF:000004">
    <property type="entry name" value="Acetylornithine aminotransferase"/>
    <property type="match status" value="1"/>
</dbReference>
<dbReference type="Gene3D" id="3.40.640.10">
    <property type="entry name" value="Type I PLP-dependent aspartate aminotransferase-like (Major domain)"/>
    <property type="match status" value="1"/>
</dbReference>
<comment type="pathway">
    <text evidence="6">Amino-acid biosynthesis.</text>
</comment>
<evidence type="ECO:0000313" key="8">
    <source>
        <dbReference type="EMBL" id="SEM85576.1"/>
    </source>
</evidence>
<dbReference type="GO" id="GO:0030170">
    <property type="term" value="F:pyridoxal phosphate binding"/>
    <property type="evidence" value="ECO:0007669"/>
    <property type="project" value="InterPro"/>
</dbReference>
<dbReference type="InterPro" id="IPR004636">
    <property type="entry name" value="AcOrn/SuccOrn_fam"/>
</dbReference>
<dbReference type="GO" id="GO:0042802">
    <property type="term" value="F:identical protein binding"/>
    <property type="evidence" value="ECO:0007669"/>
    <property type="project" value="TreeGrafter"/>
</dbReference>
<dbReference type="GO" id="GO:0008483">
    <property type="term" value="F:transaminase activity"/>
    <property type="evidence" value="ECO:0007669"/>
    <property type="project" value="UniProtKB-KW"/>
</dbReference>